<proteinExistence type="predicted"/>
<gene>
    <name evidence="1" type="ORF">ACAOBT_LOCUS16815</name>
</gene>
<evidence type="ECO:0000313" key="1">
    <source>
        <dbReference type="EMBL" id="CAH1985677.1"/>
    </source>
</evidence>
<sequence length="30" mass="3489">MLLIDSDYRGCGRKFQDNVPRTCRNVQSES</sequence>
<dbReference type="EMBL" id="CAKOFQ010006984">
    <property type="protein sequence ID" value="CAH1985677.1"/>
    <property type="molecule type" value="Genomic_DNA"/>
</dbReference>
<organism evidence="1 2">
    <name type="scientific">Acanthoscelides obtectus</name>
    <name type="common">Bean weevil</name>
    <name type="synonym">Bruchus obtectus</name>
    <dbReference type="NCBI Taxonomy" id="200917"/>
    <lineage>
        <taxon>Eukaryota</taxon>
        <taxon>Metazoa</taxon>
        <taxon>Ecdysozoa</taxon>
        <taxon>Arthropoda</taxon>
        <taxon>Hexapoda</taxon>
        <taxon>Insecta</taxon>
        <taxon>Pterygota</taxon>
        <taxon>Neoptera</taxon>
        <taxon>Endopterygota</taxon>
        <taxon>Coleoptera</taxon>
        <taxon>Polyphaga</taxon>
        <taxon>Cucujiformia</taxon>
        <taxon>Chrysomeloidea</taxon>
        <taxon>Chrysomelidae</taxon>
        <taxon>Bruchinae</taxon>
        <taxon>Bruchini</taxon>
        <taxon>Acanthoscelides</taxon>
    </lineage>
</organism>
<keyword evidence="2" id="KW-1185">Reference proteome</keyword>
<name>A0A9P0PHA6_ACAOB</name>
<accession>A0A9P0PHA6</accession>
<dbReference type="AlphaFoldDB" id="A0A9P0PHA6"/>
<dbReference type="Proteomes" id="UP001152888">
    <property type="component" value="Unassembled WGS sequence"/>
</dbReference>
<protein>
    <submittedName>
        <fullName evidence="1">Uncharacterized protein</fullName>
    </submittedName>
</protein>
<reference evidence="1" key="1">
    <citation type="submission" date="2022-03" db="EMBL/GenBank/DDBJ databases">
        <authorList>
            <person name="Sayadi A."/>
        </authorList>
    </citation>
    <scope>NUCLEOTIDE SEQUENCE</scope>
</reference>
<comment type="caution">
    <text evidence="1">The sequence shown here is derived from an EMBL/GenBank/DDBJ whole genome shotgun (WGS) entry which is preliminary data.</text>
</comment>
<evidence type="ECO:0000313" key="2">
    <source>
        <dbReference type="Proteomes" id="UP001152888"/>
    </source>
</evidence>